<dbReference type="SUPFAM" id="SSF57959">
    <property type="entry name" value="Leucine zipper domain"/>
    <property type="match status" value="1"/>
</dbReference>
<comment type="similarity">
    <text evidence="2">Belongs to the bZIP family.</text>
</comment>
<keyword evidence="6" id="KW-0539">Nucleus</keyword>
<dbReference type="InterPro" id="IPR046347">
    <property type="entry name" value="bZIP_sf"/>
</dbReference>
<keyword evidence="4" id="KW-0238">DNA-binding</keyword>
<keyword evidence="5" id="KW-0804">Transcription</keyword>
<proteinExistence type="inferred from homology"/>
<evidence type="ECO:0000259" key="8">
    <source>
        <dbReference type="PROSITE" id="PS50217"/>
    </source>
</evidence>
<dbReference type="PROSITE" id="PS50217">
    <property type="entry name" value="BZIP"/>
    <property type="match status" value="1"/>
</dbReference>
<keyword evidence="10" id="KW-1185">Reference proteome</keyword>
<feature type="domain" description="BZIP" evidence="8">
    <location>
        <begin position="107"/>
        <end position="144"/>
    </location>
</feature>
<comment type="caution">
    <text evidence="9">The sequence shown here is derived from an EMBL/GenBank/DDBJ whole genome shotgun (WGS) entry which is preliminary data.</text>
</comment>
<dbReference type="GO" id="GO:0003677">
    <property type="term" value="F:DNA binding"/>
    <property type="evidence" value="ECO:0007669"/>
    <property type="project" value="UniProtKB-KW"/>
</dbReference>
<dbReference type="CDD" id="cd14811">
    <property type="entry name" value="bZIP_u2"/>
    <property type="match status" value="1"/>
</dbReference>
<keyword evidence="3" id="KW-0805">Transcription regulation</keyword>
<dbReference type="InParanoid" id="A0A024GFL8"/>
<evidence type="ECO:0000313" key="10">
    <source>
        <dbReference type="Proteomes" id="UP000053237"/>
    </source>
</evidence>
<protein>
    <recommendedName>
        <fullName evidence="8">BZIP domain-containing protein</fullName>
    </recommendedName>
</protein>
<dbReference type="GO" id="GO:0003700">
    <property type="term" value="F:DNA-binding transcription factor activity"/>
    <property type="evidence" value="ECO:0007669"/>
    <property type="project" value="InterPro"/>
</dbReference>
<comment type="subcellular location">
    <subcellularLocation>
        <location evidence="1">Nucleus</location>
    </subcellularLocation>
</comment>
<dbReference type="PANTHER" id="PTHR47416">
    <property type="entry name" value="BASIC-LEUCINE ZIPPER TRANSCRIPTION FACTOR F-RELATED"/>
    <property type="match status" value="1"/>
</dbReference>
<sequence length="406" mass="45655">MELSNEDDNLLSYFLSVDLTKEKLLLHDGSTTLVGNGNRDTDGKVYGSDLLAVAQTANALNSSDGSNALGLTRTSSLQSFEEKDGDELQKHDESISSDGKSSKRATDEKRQRRLARNRESARQSRRRKKQYLELLEEKVEQLTESIDVTRANHLENADQALENVRSTLIQSLVHQLQAECDDAEIQEKLRQGVELLQNRFGPNSLERKAIKDYNFRQLDNLLLPPYCRFLLWLSIQDESFFNEGRVTNASNGKVNSASDSDKKPGTSSVLSKDALWPALVADLGLTYEQDEKLRFLYTSQEAIALKPERRRMAFVAAYLSRLNTNLEERATAVEKHTNAIHSILTPDQSVKYMDWINKSQSQLKENFGSVSNISNGGSEEDAIRSILAKNEHDLTVEDVTTLLGQL</sequence>
<dbReference type="SMART" id="SM00338">
    <property type="entry name" value="BRLZ"/>
    <property type="match status" value="1"/>
</dbReference>
<evidence type="ECO:0000256" key="3">
    <source>
        <dbReference type="ARBA" id="ARBA00023015"/>
    </source>
</evidence>
<evidence type="ECO:0000256" key="4">
    <source>
        <dbReference type="ARBA" id="ARBA00023125"/>
    </source>
</evidence>
<evidence type="ECO:0000256" key="7">
    <source>
        <dbReference type="SAM" id="MobiDB-lite"/>
    </source>
</evidence>
<evidence type="ECO:0000256" key="2">
    <source>
        <dbReference type="ARBA" id="ARBA00007163"/>
    </source>
</evidence>
<dbReference type="GO" id="GO:0005634">
    <property type="term" value="C:nucleus"/>
    <property type="evidence" value="ECO:0007669"/>
    <property type="project" value="UniProtKB-SubCell"/>
</dbReference>
<dbReference type="STRING" id="65357.A0A024GFL8"/>
<name>A0A024GFL8_9STRA</name>
<dbReference type="Proteomes" id="UP000053237">
    <property type="component" value="Unassembled WGS sequence"/>
</dbReference>
<feature type="compositionally biased region" description="Basic and acidic residues" evidence="7">
    <location>
        <begin position="80"/>
        <end position="122"/>
    </location>
</feature>
<dbReference type="Gene3D" id="1.20.5.170">
    <property type="match status" value="1"/>
</dbReference>
<dbReference type="PANTHER" id="PTHR47416:SF8">
    <property type="entry name" value="BASIC-LEUCINE ZIPPER TRANSCRIPTION FACTOR E-RELATED"/>
    <property type="match status" value="1"/>
</dbReference>
<dbReference type="InterPro" id="IPR004827">
    <property type="entry name" value="bZIP"/>
</dbReference>
<dbReference type="EMBL" id="CAIX01000095">
    <property type="protein sequence ID" value="CCI45318.1"/>
    <property type="molecule type" value="Genomic_DNA"/>
</dbReference>
<feature type="region of interest" description="Disordered" evidence="7">
    <location>
        <begin position="80"/>
        <end position="127"/>
    </location>
</feature>
<evidence type="ECO:0000313" key="9">
    <source>
        <dbReference type="EMBL" id="CCI45318.1"/>
    </source>
</evidence>
<evidence type="ECO:0000256" key="5">
    <source>
        <dbReference type="ARBA" id="ARBA00023163"/>
    </source>
</evidence>
<dbReference type="AlphaFoldDB" id="A0A024GFL8"/>
<dbReference type="PROSITE" id="PS00036">
    <property type="entry name" value="BZIP_BASIC"/>
    <property type="match status" value="1"/>
</dbReference>
<reference evidence="9 10" key="1">
    <citation type="submission" date="2012-05" db="EMBL/GenBank/DDBJ databases">
        <title>Recombination and specialization in a pathogen metapopulation.</title>
        <authorList>
            <person name="Gardiner A."/>
            <person name="Kemen E."/>
            <person name="Schultz-Larsen T."/>
            <person name="MacLean D."/>
            <person name="Van Oosterhout C."/>
            <person name="Jones J.D.G."/>
        </authorList>
    </citation>
    <scope>NUCLEOTIDE SEQUENCE [LARGE SCALE GENOMIC DNA]</scope>
    <source>
        <strain evidence="9 10">Ac Nc2</strain>
    </source>
</reference>
<gene>
    <name evidence="9" type="ORF">BN9_061910</name>
</gene>
<dbReference type="OrthoDB" id="425490at2759"/>
<accession>A0A024GFL8</accession>
<evidence type="ECO:0000256" key="1">
    <source>
        <dbReference type="ARBA" id="ARBA00004123"/>
    </source>
</evidence>
<evidence type="ECO:0000256" key="6">
    <source>
        <dbReference type="ARBA" id="ARBA00023242"/>
    </source>
</evidence>
<dbReference type="Pfam" id="PF00170">
    <property type="entry name" value="bZIP_1"/>
    <property type="match status" value="1"/>
</dbReference>
<organism evidence="9 10">
    <name type="scientific">Albugo candida</name>
    <dbReference type="NCBI Taxonomy" id="65357"/>
    <lineage>
        <taxon>Eukaryota</taxon>
        <taxon>Sar</taxon>
        <taxon>Stramenopiles</taxon>
        <taxon>Oomycota</taxon>
        <taxon>Peronosporomycetes</taxon>
        <taxon>Albuginales</taxon>
        <taxon>Albuginaceae</taxon>
        <taxon>Albugo</taxon>
    </lineage>
</organism>